<reference evidence="2" key="2">
    <citation type="submission" date="2023-04" db="EMBL/GenBank/DDBJ databases">
        <authorList>
            <person name="Bruccoleri R.E."/>
            <person name="Oakeley E.J."/>
            <person name="Faust A.-M."/>
            <person name="Dessus-Babus S."/>
            <person name="Altorfer M."/>
            <person name="Burckhardt D."/>
            <person name="Oertli M."/>
            <person name="Naumann U."/>
            <person name="Petersen F."/>
            <person name="Wong J."/>
        </authorList>
    </citation>
    <scope>NUCLEOTIDE SEQUENCE</scope>
    <source>
        <strain evidence="2">GSM-AAB239-AS_SAM_17_03QT</strain>
        <tissue evidence="2">Leaf</tissue>
    </source>
</reference>
<gene>
    <name evidence="2" type="ORF">M6B38_321040</name>
    <name evidence="1" type="ORF">M6B38_325375</name>
</gene>
<proteinExistence type="predicted"/>
<reference evidence="2" key="1">
    <citation type="journal article" date="2023" name="GigaByte">
        <title>Genome assembly of the bearded iris, Iris pallida Lam.</title>
        <authorList>
            <person name="Bruccoleri R.E."/>
            <person name="Oakeley E.J."/>
            <person name="Faust A.M.E."/>
            <person name="Altorfer M."/>
            <person name="Dessus-Babus S."/>
            <person name="Burckhardt D."/>
            <person name="Oertli M."/>
            <person name="Naumann U."/>
            <person name="Petersen F."/>
            <person name="Wong J."/>
        </authorList>
    </citation>
    <scope>NUCLEOTIDE SEQUENCE</scope>
    <source>
        <strain evidence="2">GSM-AAB239-AS_SAM_17_03QT</strain>
    </source>
</reference>
<protein>
    <submittedName>
        <fullName evidence="2">Lachrymatory-factor synthase</fullName>
    </submittedName>
</protein>
<dbReference type="Proteomes" id="UP001140949">
    <property type="component" value="Unassembled WGS sequence"/>
</dbReference>
<dbReference type="Gene3D" id="3.30.530.20">
    <property type="match status" value="1"/>
</dbReference>
<evidence type="ECO:0000313" key="3">
    <source>
        <dbReference type="Proteomes" id="UP001140949"/>
    </source>
</evidence>
<evidence type="ECO:0000313" key="2">
    <source>
        <dbReference type="EMBL" id="KAJ6838261.1"/>
    </source>
</evidence>
<sequence length="155" mass="16819">MQSSTQKWEVSATSSKLNGVKADQAWSLLAGSYYDLHKYAPSIVVASKKVSDGIRHVTFTRAGSPTVYWSKERLLKMDQDERAYTYESVENTLGLVNMVSKVRVVPAGTDSCAVEWSLVSEPAPGLARSDLTSLLQAAASDTAKKVGEFLRSGAK</sequence>
<dbReference type="SUPFAM" id="SSF55961">
    <property type="entry name" value="Bet v1-like"/>
    <property type="match status" value="1"/>
</dbReference>
<dbReference type="InterPro" id="IPR019587">
    <property type="entry name" value="Polyketide_cyclase/dehydratase"/>
</dbReference>
<dbReference type="InterPro" id="IPR053249">
    <property type="entry name" value="LFS"/>
</dbReference>
<dbReference type="CDD" id="cd07821">
    <property type="entry name" value="PYR_PYL_RCAR_like"/>
    <property type="match status" value="1"/>
</dbReference>
<keyword evidence="3" id="KW-1185">Reference proteome</keyword>
<dbReference type="InterPro" id="IPR023393">
    <property type="entry name" value="START-like_dom_sf"/>
</dbReference>
<name>A0AAX6HCF2_IRIPA</name>
<dbReference type="PANTHER" id="PTHR33789">
    <property type="entry name" value="LACHRYMATORY-FACTOR SYNTHASE"/>
    <property type="match status" value="1"/>
</dbReference>
<comment type="caution">
    <text evidence="2">The sequence shown here is derived from an EMBL/GenBank/DDBJ whole genome shotgun (WGS) entry which is preliminary data.</text>
</comment>
<evidence type="ECO:0000313" key="1">
    <source>
        <dbReference type="EMBL" id="KAJ6836782.1"/>
    </source>
</evidence>
<dbReference type="AlphaFoldDB" id="A0AAX6HCF2"/>
<organism evidence="2 3">
    <name type="scientific">Iris pallida</name>
    <name type="common">Sweet iris</name>
    <dbReference type="NCBI Taxonomy" id="29817"/>
    <lineage>
        <taxon>Eukaryota</taxon>
        <taxon>Viridiplantae</taxon>
        <taxon>Streptophyta</taxon>
        <taxon>Embryophyta</taxon>
        <taxon>Tracheophyta</taxon>
        <taxon>Spermatophyta</taxon>
        <taxon>Magnoliopsida</taxon>
        <taxon>Liliopsida</taxon>
        <taxon>Asparagales</taxon>
        <taxon>Iridaceae</taxon>
        <taxon>Iridoideae</taxon>
        <taxon>Irideae</taxon>
        <taxon>Iris</taxon>
    </lineage>
</organism>
<dbReference type="Pfam" id="PF10604">
    <property type="entry name" value="Polyketide_cyc2"/>
    <property type="match status" value="1"/>
</dbReference>
<dbReference type="EMBL" id="JANAVB010011800">
    <property type="protein sequence ID" value="KAJ6836782.1"/>
    <property type="molecule type" value="Genomic_DNA"/>
</dbReference>
<dbReference type="EMBL" id="JANAVB010010798">
    <property type="protein sequence ID" value="KAJ6838261.1"/>
    <property type="molecule type" value="Genomic_DNA"/>
</dbReference>
<accession>A0AAX6HCF2</accession>
<dbReference type="PANTHER" id="PTHR33789:SF11">
    <property type="entry name" value="OS05G0202300 PROTEIN"/>
    <property type="match status" value="1"/>
</dbReference>